<protein>
    <submittedName>
        <fullName evidence="1">Uncharacterized protein</fullName>
    </submittedName>
</protein>
<organism evidence="1 2">
    <name type="scientific">Myripristis murdjan</name>
    <name type="common">pinecone soldierfish</name>
    <dbReference type="NCBI Taxonomy" id="586833"/>
    <lineage>
        <taxon>Eukaryota</taxon>
        <taxon>Metazoa</taxon>
        <taxon>Chordata</taxon>
        <taxon>Craniata</taxon>
        <taxon>Vertebrata</taxon>
        <taxon>Euteleostomi</taxon>
        <taxon>Actinopterygii</taxon>
        <taxon>Neopterygii</taxon>
        <taxon>Teleostei</taxon>
        <taxon>Neoteleostei</taxon>
        <taxon>Acanthomorphata</taxon>
        <taxon>Holocentriformes</taxon>
        <taxon>Holocentridae</taxon>
        <taxon>Myripristis</taxon>
    </lineage>
</organism>
<reference evidence="1" key="3">
    <citation type="submission" date="2025-09" db="UniProtKB">
        <authorList>
            <consortium name="Ensembl"/>
        </authorList>
    </citation>
    <scope>IDENTIFICATION</scope>
</reference>
<evidence type="ECO:0000313" key="2">
    <source>
        <dbReference type="Proteomes" id="UP000472263"/>
    </source>
</evidence>
<reference evidence="1" key="1">
    <citation type="submission" date="2019-06" db="EMBL/GenBank/DDBJ databases">
        <authorList>
            <consortium name="Wellcome Sanger Institute Data Sharing"/>
        </authorList>
    </citation>
    <scope>NUCLEOTIDE SEQUENCE [LARGE SCALE GENOMIC DNA]</scope>
</reference>
<sequence>MEDVQTVRWMFHRKQKKTPLCSLSVFSYIPPRRNEPKEMTYFKREARVCTYDRLFHQAEGYDNKVHRDDREHSKGRGFDIFTEVTTTPHQLFHLTPPHHKCYSLLMSSASSKVDLKADLMALKVCSFCPVLVYFTNPLIKNSRFRGMLLN</sequence>
<dbReference type="GeneTree" id="ENSGT00940000171148"/>
<name>A0A667XNK8_9TELE</name>
<proteinExistence type="predicted"/>
<accession>A0A667XNK8</accession>
<dbReference type="AlphaFoldDB" id="A0A667XNK8"/>
<dbReference type="Proteomes" id="UP000472263">
    <property type="component" value="Chromosome 11"/>
</dbReference>
<dbReference type="Ensembl" id="ENSMMDT00005014133.1">
    <property type="protein sequence ID" value="ENSMMDP00005013739.1"/>
    <property type="gene ID" value="ENSMMDG00005007132.1"/>
</dbReference>
<reference evidence="1" key="2">
    <citation type="submission" date="2025-08" db="UniProtKB">
        <authorList>
            <consortium name="Ensembl"/>
        </authorList>
    </citation>
    <scope>IDENTIFICATION</scope>
</reference>
<dbReference type="PANTHER" id="PTHR34444">
    <property type="entry name" value="LOC361192"/>
    <property type="match status" value="1"/>
</dbReference>
<dbReference type="Pfam" id="PF15074">
    <property type="entry name" value="CFAP90"/>
    <property type="match status" value="1"/>
</dbReference>
<dbReference type="InParanoid" id="A0A667XNK8"/>
<dbReference type="InterPro" id="IPR027901">
    <property type="entry name" value="CFAP90"/>
</dbReference>
<dbReference type="PANTHER" id="PTHR34444:SF1">
    <property type="entry name" value="CILIA- AND FLAGELLA-ASSOCIATED PROTEIN 90"/>
    <property type="match status" value="1"/>
</dbReference>
<evidence type="ECO:0000313" key="1">
    <source>
        <dbReference type="Ensembl" id="ENSMMDP00005013739.1"/>
    </source>
</evidence>
<keyword evidence="2" id="KW-1185">Reference proteome</keyword>